<protein>
    <submittedName>
        <fullName evidence="1">Uncharacterized protein</fullName>
    </submittedName>
</protein>
<feature type="non-terminal residue" evidence="1">
    <location>
        <position position="82"/>
    </location>
</feature>
<accession>X1H9G7</accession>
<dbReference type="AlphaFoldDB" id="X1H9G7"/>
<comment type="caution">
    <text evidence="1">The sequence shown here is derived from an EMBL/GenBank/DDBJ whole genome shotgun (WGS) entry which is preliminary data.</text>
</comment>
<organism evidence="1">
    <name type="scientific">marine sediment metagenome</name>
    <dbReference type="NCBI Taxonomy" id="412755"/>
    <lineage>
        <taxon>unclassified sequences</taxon>
        <taxon>metagenomes</taxon>
        <taxon>ecological metagenomes</taxon>
    </lineage>
</organism>
<reference evidence="1" key="1">
    <citation type="journal article" date="2014" name="Front. Microbiol.">
        <title>High frequency of phylogenetically diverse reductive dehalogenase-homologous genes in deep subseafloor sedimentary metagenomes.</title>
        <authorList>
            <person name="Kawai M."/>
            <person name="Futagami T."/>
            <person name="Toyoda A."/>
            <person name="Takaki Y."/>
            <person name="Nishi S."/>
            <person name="Hori S."/>
            <person name="Arai W."/>
            <person name="Tsubouchi T."/>
            <person name="Morono Y."/>
            <person name="Uchiyama I."/>
            <person name="Ito T."/>
            <person name="Fujiyama A."/>
            <person name="Inagaki F."/>
            <person name="Takami H."/>
        </authorList>
    </citation>
    <scope>NUCLEOTIDE SEQUENCE</scope>
    <source>
        <strain evidence="1">Expedition CK06-06</strain>
    </source>
</reference>
<sequence length="82" mass="9290">MEPSRHRTFSINDFKQWHDSRLSLAHCLVLDQCQRGQGYPVALSEAHEQAVVTGADRENFWQLVESSLVDEHLPTLGSAKSQ</sequence>
<dbReference type="EMBL" id="BARU01020569">
    <property type="protein sequence ID" value="GAH50469.1"/>
    <property type="molecule type" value="Genomic_DNA"/>
</dbReference>
<name>X1H9G7_9ZZZZ</name>
<gene>
    <name evidence="1" type="ORF">S03H2_33761</name>
</gene>
<proteinExistence type="predicted"/>
<evidence type="ECO:0000313" key="1">
    <source>
        <dbReference type="EMBL" id="GAH50469.1"/>
    </source>
</evidence>